<dbReference type="Pfam" id="PF03466">
    <property type="entry name" value="LysR_substrate"/>
    <property type="match status" value="1"/>
</dbReference>
<evidence type="ECO:0000256" key="2">
    <source>
        <dbReference type="ARBA" id="ARBA00023015"/>
    </source>
</evidence>
<dbReference type="GO" id="GO:0005829">
    <property type="term" value="C:cytosol"/>
    <property type="evidence" value="ECO:0007669"/>
    <property type="project" value="TreeGrafter"/>
</dbReference>
<dbReference type="RefSeq" id="WP_133396356.1">
    <property type="nucleotide sequence ID" value="NZ_SNAA01000006.1"/>
</dbReference>
<dbReference type="PROSITE" id="PS50931">
    <property type="entry name" value="HTH_LYSR"/>
    <property type="match status" value="1"/>
</dbReference>
<dbReference type="AlphaFoldDB" id="A0A4R6AD23"/>
<organism evidence="6 7">
    <name type="scientific">Palleronia sediminis</name>
    <dbReference type="NCBI Taxonomy" id="2547833"/>
    <lineage>
        <taxon>Bacteria</taxon>
        <taxon>Pseudomonadati</taxon>
        <taxon>Pseudomonadota</taxon>
        <taxon>Alphaproteobacteria</taxon>
        <taxon>Rhodobacterales</taxon>
        <taxon>Roseobacteraceae</taxon>
        <taxon>Palleronia</taxon>
    </lineage>
</organism>
<evidence type="ECO:0000313" key="7">
    <source>
        <dbReference type="Proteomes" id="UP000295701"/>
    </source>
</evidence>
<dbReference type="PANTHER" id="PTHR30419">
    <property type="entry name" value="HTH-TYPE TRANSCRIPTIONAL REGULATOR YBHD"/>
    <property type="match status" value="1"/>
</dbReference>
<dbReference type="InterPro" id="IPR036390">
    <property type="entry name" value="WH_DNA-bd_sf"/>
</dbReference>
<keyword evidence="4" id="KW-0804">Transcription</keyword>
<dbReference type="GO" id="GO:0019619">
    <property type="term" value="P:3,4-dihydroxybenzoate catabolic process"/>
    <property type="evidence" value="ECO:0007669"/>
    <property type="project" value="InterPro"/>
</dbReference>
<dbReference type="PRINTS" id="PR00039">
    <property type="entry name" value="HTHLYSR"/>
</dbReference>
<feature type="domain" description="HTH lysR-type" evidence="5">
    <location>
        <begin position="5"/>
        <end position="62"/>
    </location>
</feature>
<evidence type="ECO:0000313" key="6">
    <source>
        <dbReference type="EMBL" id="TDL81077.1"/>
    </source>
</evidence>
<dbReference type="NCBIfam" id="TIGR02424">
    <property type="entry name" value="TF_pcaQ"/>
    <property type="match status" value="1"/>
</dbReference>
<keyword evidence="7" id="KW-1185">Reference proteome</keyword>
<gene>
    <name evidence="6" type="primary">pcaQ</name>
    <name evidence="6" type="ORF">E2L08_06980</name>
</gene>
<comment type="similarity">
    <text evidence="1">Belongs to the LysR transcriptional regulatory family.</text>
</comment>
<dbReference type="Gene3D" id="1.10.10.10">
    <property type="entry name" value="Winged helix-like DNA-binding domain superfamily/Winged helix DNA-binding domain"/>
    <property type="match status" value="1"/>
</dbReference>
<keyword evidence="2" id="KW-0805">Transcription regulation</keyword>
<dbReference type="GO" id="GO:0045893">
    <property type="term" value="P:positive regulation of DNA-templated transcription"/>
    <property type="evidence" value="ECO:0007669"/>
    <property type="project" value="InterPro"/>
</dbReference>
<evidence type="ECO:0000259" key="5">
    <source>
        <dbReference type="PROSITE" id="PS50931"/>
    </source>
</evidence>
<protein>
    <submittedName>
        <fullName evidence="6">Pca operon transcription factor PcaQ</fullName>
    </submittedName>
</protein>
<dbReference type="InterPro" id="IPR036388">
    <property type="entry name" value="WH-like_DNA-bd_sf"/>
</dbReference>
<evidence type="ECO:0000256" key="3">
    <source>
        <dbReference type="ARBA" id="ARBA00023125"/>
    </source>
</evidence>
<dbReference type="GO" id="GO:0003700">
    <property type="term" value="F:DNA-binding transcription factor activity"/>
    <property type="evidence" value="ECO:0007669"/>
    <property type="project" value="InterPro"/>
</dbReference>
<dbReference type="Pfam" id="PF00126">
    <property type="entry name" value="HTH_1"/>
    <property type="match status" value="1"/>
</dbReference>
<dbReference type="GO" id="GO:0003677">
    <property type="term" value="F:DNA binding"/>
    <property type="evidence" value="ECO:0007669"/>
    <property type="project" value="UniProtKB-KW"/>
</dbReference>
<dbReference type="SUPFAM" id="SSF46785">
    <property type="entry name" value="Winged helix' DNA-binding domain"/>
    <property type="match status" value="1"/>
</dbReference>
<sequence>MDRRIKLRHIEVFVEITHRRSLKLAAEKLNLTQPAISKTLKELEIILSAELLTRDRGGVALTREGSVFLQFAEIGLAALRQGVTSLGEIASGTAARVAVGALPSVAARLLPQAAGIFRSYAPGALLHLEDGPHGFLTDRLRSGDLDMVVGRLGEAETMAGLSFTSLYEEHVVVVVAPGHPLEGATDLSALRDWQVIYPSERSAIRSLVDRAMIAAGAGIPPNRVESVSGAFGRSMALDEARAVWIISRGVVERDIAAGRLKALPIDLLATAGPVGIMMRVEEEPMPAQRLMRQALAEAVRRQGLA</sequence>
<dbReference type="InterPro" id="IPR005119">
    <property type="entry name" value="LysR_subst-bd"/>
</dbReference>
<reference evidence="6 7" key="1">
    <citation type="submission" date="2019-03" db="EMBL/GenBank/DDBJ databases">
        <title>Primorskyibacter sp. SS33 isolated from sediments.</title>
        <authorList>
            <person name="Xunke S."/>
        </authorList>
    </citation>
    <scope>NUCLEOTIDE SEQUENCE [LARGE SCALE GENOMIC DNA]</scope>
    <source>
        <strain evidence="6 7">SS33</strain>
    </source>
</reference>
<dbReference type="InterPro" id="IPR012787">
    <property type="entry name" value="TF_PcaQ"/>
</dbReference>
<evidence type="ECO:0000256" key="1">
    <source>
        <dbReference type="ARBA" id="ARBA00009437"/>
    </source>
</evidence>
<proteinExistence type="inferred from homology"/>
<comment type="caution">
    <text evidence="6">The sequence shown here is derived from an EMBL/GenBank/DDBJ whole genome shotgun (WGS) entry which is preliminary data.</text>
</comment>
<dbReference type="PANTHER" id="PTHR30419:SF8">
    <property type="entry name" value="NITROGEN ASSIMILATION TRANSCRIPTIONAL ACTIVATOR-RELATED"/>
    <property type="match status" value="1"/>
</dbReference>
<dbReference type="OrthoDB" id="9814165at2"/>
<dbReference type="InterPro" id="IPR000847">
    <property type="entry name" value="LysR_HTH_N"/>
</dbReference>
<dbReference type="InterPro" id="IPR050950">
    <property type="entry name" value="HTH-type_LysR_regulators"/>
</dbReference>
<keyword evidence="3" id="KW-0238">DNA-binding</keyword>
<dbReference type="EMBL" id="SNAA01000006">
    <property type="protein sequence ID" value="TDL81077.1"/>
    <property type="molecule type" value="Genomic_DNA"/>
</dbReference>
<evidence type="ECO:0000256" key="4">
    <source>
        <dbReference type="ARBA" id="ARBA00023163"/>
    </source>
</evidence>
<dbReference type="Gene3D" id="3.40.190.10">
    <property type="entry name" value="Periplasmic binding protein-like II"/>
    <property type="match status" value="2"/>
</dbReference>
<accession>A0A4R6AD23</accession>
<dbReference type="SUPFAM" id="SSF53850">
    <property type="entry name" value="Periplasmic binding protein-like II"/>
    <property type="match status" value="1"/>
</dbReference>
<dbReference type="Proteomes" id="UP000295701">
    <property type="component" value="Unassembled WGS sequence"/>
</dbReference>
<name>A0A4R6AD23_9RHOB</name>